<accession>A0A9D5P1F8</accession>
<organism evidence="1 2">
    <name type="scientific">Xylanibacter ruminicola</name>
    <name type="common">Prevotella ruminicola</name>
    <dbReference type="NCBI Taxonomy" id="839"/>
    <lineage>
        <taxon>Bacteria</taxon>
        <taxon>Pseudomonadati</taxon>
        <taxon>Bacteroidota</taxon>
        <taxon>Bacteroidia</taxon>
        <taxon>Bacteroidales</taxon>
        <taxon>Prevotellaceae</taxon>
        <taxon>Xylanibacter</taxon>
    </lineage>
</organism>
<reference evidence="1" key="1">
    <citation type="submission" date="2019-04" db="EMBL/GenBank/DDBJ databases">
        <title>Evolution of Biomass-Degrading Anaerobic Consortia Revealed by Metagenomics.</title>
        <authorList>
            <person name="Peng X."/>
        </authorList>
    </citation>
    <scope>NUCLEOTIDE SEQUENCE</scope>
    <source>
        <strain evidence="1">SIG140</strain>
    </source>
</reference>
<protein>
    <submittedName>
        <fullName evidence="1">Uncharacterized protein</fullName>
    </submittedName>
</protein>
<dbReference type="EMBL" id="SUYC01000004">
    <property type="protein sequence ID" value="MBE6270237.1"/>
    <property type="molecule type" value="Genomic_DNA"/>
</dbReference>
<dbReference type="AlphaFoldDB" id="A0A9D5P1F8"/>
<dbReference type="Pfam" id="PF19637">
    <property type="entry name" value="DUF6140"/>
    <property type="match status" value="1"/>
</dbReference>
<gene>
    <name evidence="1" type="ORF">E7101_04730</name>
</gene>
<sequence>MALFKVTTRARKLTNGILIEPGMSVEVATVSAVNPITANGGQAVADAFMRVYGIDLKKAGALNSAYLEAIKIK</sequence>
<evidence type="ECO:0000313" key="2">
    <source>
        <dbReference type="Proteomes" id="UP000806522"/>
    </source>
</evidence>
<dbReference type="Proteomes" id="UP000806522">
    <property type="component" value="Unassembled WGS sequence"/>
</dbReference>
<comment type="caution">
    <text evidence="1">The sequence shown here is derived from an EMBL/GenBank/DDBJ whole genome shotgun (WGS) entry which is preliminary data.</text>
</comment>
<evidence type="ECO:0000313" key="1">
    <source>
        <dbReference type="EMBL" id="MBE6270237.1"/>
    </source>
</evidence>
<proteinExistence type="predicted"/>
<name>A0A9D5P1F8_XYLRU</name>
<dbReference type="InterPro" id="IPR046138">
    <property type="entry name" value="DUF6140"/>
</dbReference>